<dbReference type="EMBL" id="UINC01003764">
    <property type="protein sequence ID" value="SVA09062.1"/>
    <property type="molecule type" value="Genomic_DNA"/>
</dbReference>
<accession>A0A381SYH7</accession>
<organism evidence="2">
    <name type="scientific">marine metagenome</name>
    <dbReference type="NCBI Taxonomy" id="408172"/>
    <lineage>
        <taxon>unclassified sequences</taxon>
        <taxon>metagenomes</taxon>
        <taxon>ecological metagenomes</taxon>
    </lineage>
</organism>
<dbReference type="Pfam" id="PF11104">
    <property type="entry name" value="PilM_2"/>
    <property type="match status" value="1"/>
</dbReference>
<dbReference type="PANTHER" id="PTHR32432:SF3">
    <property type="entry name" value="ETHANOLAMINE UTILIZATION PROTEIN EUTJ"/>
    <property type="match status" value="1"/>
</dbReference>
<proteinExistence type="predicted"/>
<keyword evidence="1" id="KW-1133">Transmembrane helix</keyword>
<evidence type="ECO:0000313" key="2">
    <source>
        <dbReference type="EMBL" id="SVA09062.1"/>
    </source>
</evidence>
<protein>
    <recommendedName>
        <fullName evidence="3">SHS2 domain-containing protein</fullName>
    </recommendedName>
</protein>
<dbReference type="InterPro" id="IPR050696">
    <property type="entry name" value="FtsA/MreB"/>
</dbReference>
<gene>
    <name evidence="2" type="ORF">METZ01_LOCUS61916</name>
</gene>
<keyword evidence="1" id="KW-0812">Transmembrane</keyword>
<sequence>MSRRNDVTALDIDQRMLRVVHVTTGKMPGSTRIKRIEVVPVPAEGFDLENPKEVGEWIGKQLKALRLVPGTVVMAARRGEAVLKELLLPPLKDAGEMASMVNMRAVRELPFPETDAVIDFTVTKVPTKKDLQTARKENSQSGSTTDIKAHIVVAAVRRETVNRYLTITESAGLTLTGLGLRPLASFRALKACVPEINSNAVALISVRRHEVDVDILIDGRLVFSRELSVNLENPEDMAEAAGHGCIKNAAKEIIRCLHSYEGSEVFKPMEHLFVAGGTGLEDNLRDIIQDQTGIDCKRMPPPSGIRLPKGRKTDATRALTALGLALSFVDERGLAVNFLAPKRPELRRNRGRTMWLLSIVMLQALVFFLFGARSKLAEKYEGELSGAGGLIPTYSTLAKQEKDIGRWTRKSADTIKSWHGANRHWLEHVAFLSSVIPQCDQIYLLKINMRSANTGVISFQVQVRDSNVLHSFEKKLRNLGYIVKPVSFTPANDKYGYKFRATFDLTLPDRFPLDLLRHLDTNTPPKRLPDDVHADGLSCIPRQKGTRSV</sequence>
<evidence type="ECO:0008006" key="3">
    <source>
        <dbReference type="Google" id="ProtNLM"/>
    </source>
</evidence>
<reference evidence="2" key="1">
    <citation type="submission" date="2018-05" db="EMBL/GenBank/DDBJ databases">
        <authorList>
            <person name="Lanie J.A."/>
            <person name="Ng W.-L."/>
            <person name="Kazmierczak K.M."/>
            <person name="Andrzejewski T.M."/>
            <person name="Davidsen T.M."/>
            <person name="Wayne K.J."/>
            <person name="Tettelin H."/>
            <person name="Glass J.I."/>
            <person name="Rusch D."/>
            <person name="Podicherti R."/>
            <person name="Tsui H.-C.T."/>
            <person name="Winkler M.E."/>
        </authorList>
    </citation>
    <scope>NUCLEOTIDE SEQUENCE</scope>
</reference>
<dbReference type="PANTHER" id="PTHR32432">
    <property type="entry name" value="CELL DIVISION PROTEIN FTSA-RELATED"/>
    <property type="match status" value="1"/>
</dbReference>
<dbReference type="InterPro" id="IPR005883">
    <property type="entry name" value="PilM"/>
</dbReference>
<dbReference type="AlphaFoldDB" id="A0A381SYH7"/>
<evidence type="ECO:0000256" key="1">
    <source>
        <dbReference type="SAM" id="Phobius"/>
    </source>
</evidence>
<name>A0A381SYH7_9ZZZZ</name>
<feature type="transmembrane region" description="Helical" evidence="1">
    <location>
        <begin position="353"/>
        <end position="372"/>
    </location>
</feature>
<keyword evidence="1" id="KW-0472">Membrane</keyword>